<organism evidence="2 3">
    <name type="scientific">Mytilus galloprovincialis</name>
    <name type="common">Mediterranean mussel</name>
    <dbReference type="NCBI Taxonomy" id="29158"/>
    <lineage>
        <taxon>Eukaryota</taxon>
        <taxon>Metazoa</taxon>
        <taxon>Spiralia</taxon>
        <taxon>Lophotrochozoa</taxon>
        <taxon>Mollusca</taxon>
        <taxon>Bivalvia</taxon>
        <taxon>Autobranchia</taxon>
        <taxon>Pteriomorphia</taxon>
        <taxon>Mytilida</taxon>
        <taxon>Mytiloidea</taxon>
        <taxon>Mytilidae</taxon>
        <taxon>Mytilinae</taxon>
        <taxon>Mytilus</taxon>
    </lineage>
</organism>
<sequence length="111" mass="12160">MGCDLKVVQMLQQRGLGNSVSRLRQNLDGEEMLKRTAHYLSDCQTFTEATKLGFITTSPFQPPPLPEKVSSSVLIDGKGAGLGDMLSGFEKEVLYVDPFSDPPGSKLYVYS</sequence>
<dbReference type="Pfam" id="PF20499">
    <property type="entry name" value="DUF6729"/>
    <property type="match status" value="1"/>
</dbReference>
<evidence type="ECO:0000259" key="1">
    <source>
        <dbReference type="Pfam" id="PF20499"/>
    </source>
</evidence>
<evidence type="ECO:0000313" key="2">
    <source>
        <dbReference type="EMBL" id="VDI03792.1"/>
    </source>
</evidence>
<dbReference type="InterPro" id="IPR046616">
    <property type="entry name" value="DUF6729"/>
</dbReference>
<dbReference type="AlphaFoldDB" id="A0A8B6CG75"/>
<evidence type="ECO:0000313" key="3">
    <source>
        <dbReference type="Proteomes" id="UP000596742"/>
    </source>
</evidence>
<name>A0A8B6CG75_MYTGA</name>
<comment type="caution">
    <text evidence="2">The sequence shown here is derived from an EMBL/GenBank/DDBJ whole genome shotgun (WGS) entry which is preliminary data.</text>
</comment>
<dbReference type="EMBL" id="UYJE01001632">
    <property type="protein sequence ID" value="VDI03792.1"/>
    <property type="molecule type" value="Genomic_DNA"/>
</dbReference>
<keyword evidence="3" id="KW-1185">Reference proteome</keyword>
<accession>A0A8B6CG75</accession>
<feature type="non-terminal residue" evidence="2">
    <location>
        <position position="1"/>
    </location>
</feature>
<protein>
    <recommendedName>
        <fullName evidence="1">DUF6729 domain-containing protein</fullName>
    </recommendedName>
</protein>
<reference evidence="2" key="1">
    <citation type="submission" date="2018-11" db="EMBL/GenBank/DDBJ databases">
        <authorList>
            <person name="Alioto T."/>
            <person name="Alioto T."/>
        </authorList>
    </citation>
    <scope>NUCLEOTIDE SEQUENCE</scope>
</reference>
<gene>
    <name evidence="2" type="ORF">MGAL_10B084060</name>
</gene>
<proteinExistence type="predicted"/>
<dbReference type="Proteomes" id="UP000596742">
    <property type="component" value="Unassembled WGS sequence"/>
</dbReference>
<feature type="domain" description="DUF6729" evidence="1">
    <location>
        <begin position="2"/>
        <end position="67"/>
    </location>
</feature>